<keyword evidence="5" id="KW-1185">Reference proteome</keyword>
<protein>
    <recommendedName>
        <fullName evidence="6">Pentacotripeptide-repeat region of PRORP domain-containing protein</fullName>
    </recommendedName>
</protein>
<dbReference type="PROSITE" id="PS51375">
    <property type="entry name" value="PPR"/>
    <property type="match status" value="1"/>
</dbReference>
<feature type="region of interest" description="Disordered" evidence="3">
    <location>
        <begin position="201"/>
        <end position="230"/>
    </location>
</feature>
<evidence type="ECO:0000256" key="1">
    <source>
        <dbReference type="ARBA" id="ARBA00022737"/>
    </source>
</evidence>
<evidence type="ECO:0008006" key="6">
    <source>
        <dbReference type="Google" id="ProtNLM"/>
    </source>
</evidence>
<dbReference type="InterPro" id="IPR002885">
    <property type="entry name" value="PPR_rpt"/>
</dbReference>
<feature type="repeat" description="PPR" evidence="2">
    <location>
        <begin position="373"/>
        <end position="407"/>
    </location>
</feature>
<dbReference type="InterPro" id="IPR051222">
    <property type="entry name" value="PPR/CCM1_RNA-binding"/>
</dbReference>
<gene>
    <name evidence="4" type="ORF">ACHAWU_010242</name>
</gene>
<dbReference type="InterPro" id="IPR011990">
    <property type="entry name" value="TPR-like_helical_dom_sf"/>
</dbReference>
<feature type="compositionally biased region" description="Low complexity" evidence="3">
    <location>
        <begin position="73"/>
        <end position="102"/>
    </location>
</feature>
<dbReference type="Proteomes" id="UP001530293">
    <property type="component" value="Unassembled WGS sequence"/>
</dbReference>
<feature type="compositionally biased region" description="Basic and acidic residues" evidence="3">
    <location>
        <begin position="30"/>
        <end position="39"/>
    </location>
</feature>
<evidence type="ECO:0000256" key="2">
    <source>
        <dbReference type="PROSITE-ProRule" id="PRU00708"/>
    </source>
</evidence>
<evidence type="ECO:0000256" key="3">
    <source>
        <dbReference type="SAM" id="MobiDB-lite"/>
    </source>
</evidence>
<proteinExistence type="predicted"/>
<dbReference type="Pfam" id="PF13812">
    <property type="entry name" value="PPR_3"/>
    <property type="match status" value="1"/>
</dbReference>
<accession>A0ABD3N0H2</accession>
<dbReference type="Gene3D" id="1.25.40.10">
    <property type="entry name" value="Tetratricopeptide repeat domain"/>
    <property type="match status" value="3"/>
</dbReference>
<sequence>MPNTTAAADVASKADEHDMPSQPPTMGFDELFRRREAMKKNMPGPQSYSLSFHRGSGSGSGKSRQQYRRSDRSSSSSNNNTNINFNTNTNYSNNDNQSSSTYKNNNLEQRARSHAQLLFPINPSASASASASQSISSWNRTTVEIIMSLSKLWGKESRWHIQSTSEYDRKQLCKMVALADELLNRLLLSKMHEIDARMKEISSSEHSLDDGNANSTTSTRKDSDSNINRGRIITTQQKTLNTEILCSTVALGWSRCDPSLATDAARKAEAILERLEDICLRLERLDNMCTPTTTADGGNSRTLLGIDARDVTPSIKLYNHVLSCWSRSSDPIAEWRAKSLLDRMIGSASDHGSGSGDRESGGTKRAMAFSRPDTFSYNNMLNLYANKGDAQSAEAMLLQMEKNNRDGGIGGVGGVGACPDVYSYSIVINAFQKRFTSSGPNGRDRKDLERAEELLSTLATKYEQSGFRDTALRPTNVTFGTIISMYAQADRMARMDPDGGELNGHKTRKWKATMLTKANDEEGNDVGWGAVNAERVLNWMIGLSERERLSKNAEDSSTSSSSSSSLSSNINTNAVDRKDMIRPTTYNFATVLDAWAKAGKGVEGARRCQALLDRLVSLYDKWDYIELRPIPLCFGTVIDAWCKADDRYESAEQAGKVLLWMEDLFLHRKSSNPKEMLSVVAYNMVIDAWSRRSGHDIADRAENILRRLVHNQHLTNNRFLLPDAITYTAVMKAYVNHPHGGEKALAILKEMNDQCKRGNQKAKPDVRALAVAMDACAKSGLTSEAERILSDVPDMKKSEVLFNTVISGYKNEGRGLEAEAVLRRMISLDKAGLHRCAPDLISYSLCITAWGNGTSRERVSRVKALLDESIQRYKGGDIKNRPSHVTFNNVAECIANSEDPEKETQVLAIFEQMEEIGCKPSLISFNILIKTCSSVTGNDERRKNALQIAMSAFDSIPSVGLRPDSITYTGMIHAILNLMEDSEERERANAIATIFRRCCEDGCLNQHILNVLSTSISESDYLLLTGTTSLEEAALPSLPAEWSCRATKDIMAS</sequence>
<dbReference type="PANTHER" id="PTHR47942">
    <property type="entry name" value="TETRATRICOPEPTIDE REPEAT (TPR)-LIKE SUPERFAMILY PROTEIN-RELATED"/>
    <property type="match status" value="1"/>
</dbReference>
<evidence type="ECO:0000313" key="5">
    <source>
        <dbReference type="Proteomes" id="UP001530293"/>
    </source>
</evidence>
<name>A0ABD3N0H2_9STRA</name>
<feature type="compositionally biased region" description="Low complexity" evidence="3">
    <location>
        <begin position="556"/>
        <end position="568"/>
    </location>
</feature>
<feature type="region of interest" description="Disordered" evidence="3">
    <location>
        <begin position="1"/>
        <end position="102"/>
    </location>
</feature>
<feature type="region of interest" description="Disordered" evidence="3">
    <location>
        <begin position="550"/>
        <end position="570"/>
    </location>
</feature>
<dbReference type="PANTHER" id="PTHR47942:SF63">
    <property type="entry name" value="PENTATRICOPEPTIDE REPEAT-CONTAINING PROTEIN"/>
    <property type="match status" value="1"/>
</dbReference>
<organism evidence="4 5">
    <name type="scientific">Discostella pseudostelligera</name>
    <dbReference type="NCBI Taxonomy" id="259834"/>
    <lineage>
        <taxon>Eukaryota</taxon>
        <taxon>Sar</taxon>
        <taxon>Stramenopiles</taxon>
        <taxon>Ochrophyta</taxon>
        <taxon>Bacillariophyta</taxon>
        <taxon>Coscinodiscophyceae</taxon>
        <taxon>Thalassiosirophycidae</taxon>
        <taxon>Stephanodiscales</taxon>
        <taxon>Stephanodiscaceae</taxon>
        <taxon>Discostella</taxon>
    </lineage>
</organism>
<dbReference type="AlphaFoldDB" id="A0ABD3N0H2"/>
<comment type="caution">
    <text evidence="4">The sequence shown here is derived from an EMBL/GenBank/DDBJ whole genome shotgun (WGS) entry which is preliminary data.</text>
</comment>
<dbReference type="NCBIfam" id="TIGR00756">
    <property type="entry name" value="PPR"/>
    <property type="match status" value="1"/>
</dbReference>
<evidence type="ECO:0000313" key="4">
    <source>
        <dbReference type="EMBL" id="KAL3769638.1"/>
    </source>
</evidence>
<reference evidence="4 5" key="1">
    <citation type="submission" date="2024-10" db="EMBL/GenBank/DDBJ databases">
        <title>Updated reference genomes for cyclostephanoid diatoms.</title>
        <authorList>
            <person name="Roberts W.R."/>
            <person name="Alverson A.J."/>
        </authorList>
    </citation>
    <scope>NUCLEOTIDE SEQUENCE [LARGE SCALE GENOMIC DNA]</scope>
    <source>
        <strain evidence="4 5">AJA232-27</strain>
    </source>
</reference>
<keyword evidence="1" id="KW-0677">Repeat</keyword>
<dbReference type="Pfam" id="PF01535">
    <property type="entry name" value="PPR"/>
    <property type="match status" value="2"/>
</dbReference>
<dbReference type="EMBL" id="JALLBG020000053">
    <property type="protein sequence ID" value="KAL3769638.1"/>
    <property type="molecule type" value="Genomic_DNA"/>
</dbReference>